<dbReference type="PROSITE" id="PS50042">
    <property type="entry name" value="CNMP_BINDING_3"/>
    <property type="match status" value="1"/>
</dbReference>
<dbReference type="Gene3D" id="2.60.120.10">
    <property type="entry name" value="Jelly Rolls"/>
    <property type="match status" value="1"/>
</dbReference>
<dbReference type="PANTHER" id="PTHR24567:SF74">
    <property type="entry name" value="HTH-TYPE TRANSCRIPTIONAL REGULATOR ARCR"/>
    <property type="match status" value="1"/>
</dbReference>
<accession>A0ABX2NMC7</accession>
<dbReference type="InterPro" id="IPR018490">
    <property type="entry name" value="cNMP-bd_dom_sf"/>
</dbReference>
<evidence type="ECO:0000256" key="1">
    <source>
        <dbReference type="ARBA" id="ARBA00023015"/>
    </source>
</evidence>
<evidence type="ECO:0000259" key="5">
    <source>
        <dbReference type="PROSITE" id="PS51063"/>
    </source>
</evidence>
<dbReference type="Pfam" id="PF13545">
    <property type="entry name" value="HTH_Crp_2"/>
    <property type="match status" value="1"/>
</dbReference>
<dbReference type="SMART" id="SM00100">
    <property type="entry name" value="cNMP"/>
    <property type="match status" value="1"/>
</dbReference>
<keyword evidence="2" id="KW-0238">DNA-binding</keyword>
<dbReference type="InterPro" id="IPR000595">
    <property type="entry name" value="cNMP-bd_dom"/>
</dbReference>
<dbReference type="InterPro" id="IPR036390">
    <property type="entry name" value="WH_DNA-bd_sf"/>
</dbReference>
<dbReference type="InterPro" id="IPR050397">
    <property type="entry name" value="Env_Response_Regulators"/>
</dbReference>
<sequence length="228" mass="25112">MEFSASLVDKLSGNAWFASLPRAEQQNLVVNSMLVRVDIGEPLFRRGDAPDGFYGVVDGRLKASNVRSDGKEAILAILEAGNWFAQMSAVTGWPYAYDVLALEPAQVMRFPLAAFNASMERAVFAKAIATLVCQHTGLLYQMIEDATLHSTRTRIARRLMRLARGDATMSPEDRADIPVSQDTLAMMLGISRQTLALELKEMAAQGAIALRYGHVEIVSMEILRSFDD</sequence>
<evidence type="ECO:0000259" key="4">
    <source>
        <dbReference type="PROSITE" id="PS50042"/>
    </source>
</evidence>
<feature type="domain" description="HTH crp-type" evidence="5">
    <location>
        <begin position="149"/>
        <end position="221"/>
    </location>
</feature>
<dbReference type="InterPro" id="IPR012318">
    <property type="entry name" value="HTH_CRP"/>
</dbReference>
<keyword evidence="7" id="KW-1185">Reference proteome</keyword>
<dbReference type="RefSeq" id="WP_176123980.1">
    <property type="nucleotide sequence ID" value="NZ_VTZP01000018.1"/>
</dbReference>
<dbReference type="InterPro" id="IPR014710">
    <property type="entry name" value="RmlC-like_jellyroll"/>
</dbReference>
<dbReference type="PANTHER" id="PTHR24567">
    <property type="entry name" value="CRP FAMILY TRANSCRIPTIONAL REGULATORY PROTEIN"/>
    <property type="match status" value="1"/>
</dbReference>
<dbReference type="Proteomes" id="UP000821598">
    <property type="component" value="Unassembled WGS sequence"/>
</dbReference>
<comment type="caution">
    <text evidence="6">The sequence shown here is derived from an EMBL/GenBank/DDBJ whole genome shotgun (WGS) entry which is preliminary data.</text>
</comment>
<keyword evidence="3" id="KW-0804">Transcription</keyword>
<organism evidence="6 7">
    <name type="scientific">Paraburkholderia youngii</name>
    <dbReference type="NCBI Taxonomy" id="2782701"/>
    <lineage>
        <taxon>Bacteria</taxon>
        <taxon>Pseudomonadati</taxon>
        <taxon>Pseudomonadota</taxon>
        <taxon>Betaproteobacteria</taxon>
        <taxon>Burkholderiales</taxon>
        <taxon>Burkholderiaceae</taxon>
        <taxon>Paraburkholderia</taxon>
    </lineage>
</organism>
<protein>
    <submittedName>
        <fullName evidence="6">Crp/Fnr family transcriptional regulator</fullName>
    </submittedName>
</protein>
<evidence type="ECO:0000256" key="3">
    <source>
        <dbReference type="ARBA" id="ARBA00023163"/>
    </source>
</evidence>
<dbReference type="InterPro" id="IPR036388">
    <property type="entry name" value="WH-like_DNA-bd_sf"/>
</dbReference>
<dbReference type="Gene3D" id="1.10.10.10">
    <property type="entry name" value="Winged helix-like DNA-binding domain superfamily/Winged helix DNA-binding domain"/>
    <property type="match status" value="1"/>
</dbReference>
<gene>
    <name evidence="6" type="ORF">FSB64_15525</name>
</gene>
<name>A0ABX2NMC7_9BURK</name>
<feature type="domain" description="Cyclic nucleotide-binding" evidence="4">
    <location>
        <begin position="16"/>
        <end position="116"/>
    </location>
</feature>
<keyword evidence="1" id="KW-0805">Transcription regulation</keyword>
<dbReference type="PROSITE" id="PS51063">
    <property type="entry name" value="HTH_CRP_2"/>
    <property type="match status" value="1"/>
</dbReference>
<evidence type="ECO:0000313" key="7">
    <source>
        <dbReference type="Proteomes" id="UP000821598"/>
    </source>
</evidence>
<evidence type="ECO:0000313" key="6">
    <source>
        <dbReference type="EMBL" id="NVI05160.1"/>
    </source>
</evidence>
<dbReference type="CDD" id="cd00038">
    <property type="entry name" value="CAP_ED"/>
    <property type="match status" value="1"/>
</dbReference>
<dbReference type="EMBL" id="VOMC01000015">
    <property type="protein sequence ID" value="NVI05160.1"/>
    <property type="molecule type" value="Genomic_DNA"/>
</dbReference>
<dbReference type="SUPFAM" id="SSF51206">
    <property type="entry name" value="cAMP-binding domain-like"/>
    <property type="match status" value="1"/>
</dbReference>
<proteinExistence type="predicted"/>
<reference evidence="6 7" key="1">
    <citation type="submission" date="2019-08" db="EMBL/GenBank/DDBJ databases">
        <title>Paraburkholderia simonii sp. nov. and P. youngii sp. nov. Brazilian and Mexican Mimosa-associated rhizobia.</title>
        <authorList>
            <person name="Mavima L."/>
            <person name="Beukes C.W."/>
            <person name="Palmer M."/>
            <person name="De Meyer S.E."/>
            <person name="James E.K."/>
            <person name="Maluk M."/>
            <person name="Avontuur J.R."/>
            <person name="Chan W.Y."/>
            <person name="Venter S.N."/>
            <person name="Steenkamp E.T."/>
        </authorList>
    </citation>
    <scope>NUCLEOTIDE SEQUENCE [LARGE SCALE GENOMIC DNA]</scope>
    <source>
        <strain evidence="6 7">JPY454</strain>
    </source>
</reference>
<evidence type="ECO:0000256" key="2">
    <source>
        <dbReference type="ARBA" id="ARBA00023125"/>
    </source>
</evidence>
<dbReference type="Pfam" id="PF00027">
    <property type="entry name" value="cNMP_binding"/>
    <property type="match status" value="1"/>
</dbReference>
<dbReference type="SMART" id="SM00419">
    <property type="entry name" value="HTH_CRP"/>
    <property type="match status" value="1"/>
</dbReference>
<dbReference type="SUPFAM" id="SSF46785">
    <property type="entry name" value="Winged helix' DNA-binding domain"/>
    <property type="match status" value="1"/>
</dbReference>